<proteinExistence type="predicted"/>
<feature type="domain" description="Methyltransferase FkbM" evidence="1">
    <location>
        <begin position="80"/>
        <end position="222"/>
    </location>
</feature>
<dbReference type="PANTHER" id="PTHR34203:SF13">
    <property type="entry name" value="EXPRESSED PROTEIN"/>
    <property type="match status" value="1"/>
</dbReference>
<dbReference type="GO" id="GO:0032259">
    <property type="term" value="P:methylation"/>
    <property type="evidence" value="ECO:0007669"/>
    <property type="project" value="UniProtKB-KW"/>
</dbReference>
<dbReference type="NCBIfam" id="TIGR01444">
    <property type="entry name" value="fkbM_fam"/>
    <property type="match status" value="1"/>
</dbReference>
<evidence type="ECO:0000313" key="3">
    <source>
        <dbReference type="Proteomes" id="UP000308181"/>
    </source>
</evidence>
<accession>A0A4U1C5J7</accession>
<dbReference type="Proteomes" id="UP000308181">
    <property type="component" value="Unassembled WGS sequence"/>
</dbReference>
<reference evidence="2 3" key="1">
    <citation type="submission" date="2019-04" db="EMBL/GenBank/DDBJ databases">
        <title>Pedobacter sp. AR-3-17 sp. nov., isolated from Arctic soil.</title>
        <authorList>
            <person name="Dahal R.H."/>
            <person name="Kim D.-U."/>
        </authorList>
    </citation>
    <scope>NUCLEOTIDE SEQUENCE [LARGE SCALE GENOMIC DNA]</scope>
    <source>
        <strain evidence="2 3">AR-3-17</strain>
    </source>
</reference>
<dbReference type="Gene3D" id="3.40.50.150">
    <property type="entry name" value="Vaccinia Virus protein VP39"/>
    <property type="match status" value="1"/>
</dbReference>
<evidence type="ECO:0000259" key="1">
    <source>
        <dbReference type="Pfam" id="PF05050"/>
    </source>
</evidence>
<keyword evidence="2" id="KW-0489">Methyltransferase</keyword>
<protein>
    <submittedName>
        <fullName evidence="2">FkbM family methyltransferase</fullName>
    </submittedName>
</protein>
<sequence>MLERALQFFHRNFRAKKLGMPFFTSVAKIAMPNKIYINGKIQGLSYIKEDTTSLIIFRELFLDDCYYFEKINSPVNTIIDIGANIGFSTLALHAKFPKATIHSFEPNPNLKVHFIKNCPNKNINFYNKAVGAKNCKISLIEQKREQQIVSGLGVSIEDEKGGIDQINFEEFVNGIGVGIDLVKMDCEGAEWEVLKLKCWNKVKILTMEYHLSPKENKTMEKLKELLQLNFKIIKHKKLEENSGILLCYHKSI</sequence>
<dbReference type="InterPro" id="IPR006342">
    <property type="entry name" value="FkbM_mtfrase"/>
</dbReference>
<dbReference type="AlphaFoldDB" id="A0A4U1C5J7"/>
<keyword evidence="2" id="KW-0808">Transferase</keyword>
<comment type="caution">
    <text evidence="2">The sequence shown here is derived from an EMBL/GenBank/DDBJ whole genome shotgun (WGS) entry which is preliminary data.</text>
</comment>
<dbReference type="InterPro" id="IPR052514">
    <property type="entry name" value="SAM-dependent_MTase"/>
</dbReference>
<organism evidence="2 3">
    <name type="scientific">Pedobacter cryophilus</name>
    <dbReference type="NCBI Taxonomy" id="2571271"/>
    <lineage>
        <taxon>Bacteria</taxon>
        <taxon>Pseudomonadati</taxon>
        <taxon>Bacteroidota</taxon>
        <taxon>Sphingobacteriia</taxon>
        <taxon>Sphingobacteriales</taxon>
        <taxon>Sphingobacteriaceae</taxon>
        <taxon>Pedobacter</taxon>
    </lineage>
</organism>
<gene>
    <name evidence="2" type="ORF">FA046_05745</name>
</gene>
<dbReference type="EMBL" id="SWBP01000002">
    <property type="protein sequence ID" value="TKB98620.1"/>
    <property type="molecule type" value="Genomic_DNA"/>
</dbReference>
<dbReference type="InterPro" id="IPR029063">
    <property type="entry name" value="SAM-dependent_MTases_sf"/>
</dbReference>
<dbReference type="Pfam" id="PF05050">
    <property type="entry name" value="Methyltransf_21"/>
    <property type="match status" value="1"/>
</dbReference>
<dbReference type="PANTHER" id="PTHR34203">
    <property type="entry name" value="METHYLTRANSFERASE, FKBM FAMILY PROTEIN"/>
    <property type="match status" value="1"/>
</dbReference>
<dbReference type="OrthoDB" id="9812600at2"/>
<dbReference type="SUPFAM" id="SSF53335">
    <property type="entry name" value="S-adenosyl-L-methionine-dependent methyltransferases"/>
    <property type="match status" value="1"/>
</dbReference>
<dbReference type="GO" id="GO:0008168">
    <property type="term" value="F:methyltransferase activity"/>
    <property type="evidence" value="ECO:0007669"/>
    <property type="project" value="UniProtKB-KW"/>
</dbReference>
<keyword evidence="3" id="KW-1185">Reference proteome</keyword>
<name>A0A4U1C5J7_9SPHI</name>
<evidence type="ECO:0000313" key="2">
    <source>
        <dbReference type="EMBL" id="TKB98620.1"/>
    </source>
</evidence>